<organism evidence="7 8">
    <name type="scientific">Pichia membranifaciens</name>
    <dbReference type="NCBI Taxonomy" id="4926"/>
    <lineage>
        <taxon>Eukaryota</taxon>
        <taxon>Fungi</taxon>
        <taxon>Dikarya</taxon>
        <taxon>Ascomycota</taxon>
        <taxon>Saccharomycotina</taxon>
        <taxon>Pichiomycetes</taxon>
        <taxon>Pichiales</taxon>
        <taxon>Pichiaceae</taxon>
        <taxon>Pichia</taxon>
    </lineage>
</organism>
<protein>
    <recommendedName>
        <fullName evidence="9">FAD/NAD(P)-binding domain-containing protein</fullName>
    </recommendedName>
</protein>
<dbReference type="InterPro" id="IPR020946">
    <property type="entry name" value="Flavin_mOase-like"/>
</dbReference>
<dbReference type="Pfam" id="PF00743">
    <property type="entry name" value="FMO-like"/>
    <property type="match status" value="2"/>
</dbReference>
<keyword evidence="2" id="KW-0285">Flavoprotein</keyword>
<comment type="similarity">
    <text evidence="1">Belongs to the FMO family.</text>
</comment>
<evidence type="ECO:0000313" key="7">
    <source>
        <dbReference type="EMBL" id="GAV27274.1"/>
    </source>
</evidence>
<dbReference type="SUPFAM" id="SSF51905">
    <property type="entry name" value="FAD/NAD(P)-binding domain"/>
    <property type="match status" value="2"/>
</dbReference>
<name>A0A1Q2YCK8_9ASCO</name>
<evidence type="ECO:0000256" key="6">
    <source>
        <dbReference type="SAM" id="MobiDB-lite"/>
    </source>
</evidence>
<dbReference type="PIRSF" id="PIRSF000332">
    <property type="entry name" value="FMO"/>
    <property type="match status" value="1"/>
</dbReference>
<evidence type="ECO:0000256" key="2">
    <source>
        <dbReference type="ARBA" id="ARBA00022630"/>
    </source>
</evidence>
<dbReference type="GO" id="GO:0004499">
    <property type="term" value="F:N,N-dimethylaniline monooxygenase activity"/>
    <property type="evidence" value="ECO:0007669"/>
    <property type="project" value="InterPro"/>
</dbReference>
<keyword evidence="8" id="KW-1185">Reference proteome</keyword>
<evidence type="ECO:0000256" key="4">
    <source>
        <dbReference type="ARBA" id="ARBA00022857"/>
    </source>
</evidence>
<reference evidence="7 8" key="1">
    <citation type="submission" date="2016-08" db="EMBL/GenBank/DDBJ databases">
        <title>Whole genome shotgun sequence of Pichia membranifaciens KS47-1.</title>
        <authorList>
            <person name="Konishi M."/>
            <person name="Ishida M."/>
            <person name="Arakawa T."/>
            <person name="Kato Y."/>
            <person name="Horiuchi J."/>
        </authorList>
    </citation>
    <scope>NUCLEOTIDE SEQUENCE [LARGE SCALE GENOMIC DNA]</scope>
    <source>
        <strain evidence="7 8">KS47-1</strain>
    </source>
</reference>
<dbReference type="GO" id="GO:0050660">
    <property type="term" value="F:flavin adenine dinucleotide binding"/>
    <property type="evidence" value="ECO:0007669"/>
    <property type="project" value="InterPro"/>
</dbReference>
<feature type="region of interest" description="Disordered" evidence="6">
    <location>
        <begin position="66"/>
        <end position="103"/>
    </location>
</feature>
<evidence type="ECO:0000256" key="3">
    <source>
        <dbReference type="ARBA" id="ARBA00022827"/>
    </source>
</evidence>
<dbReference type="Gene3D" id="3.50.50.60">
    <property type="entry name" value="FAD/NAD(P)-binding domain"/>
    <property type="match status" value="2"/>
</dbReference>
<dbReference type="InterPro" id="IPR000960">
    <property type="entry name" value="Flavin_mOase"/>
</dbReference>
<evidence type="ECO:0000256" key="5">
    <source>
        <dbReference type="ARBA" id="ARBA00023002"/>
    </source>
</evidence>
<sequence>MKVKKIGIIGAGPGGLVALNEFIHTGVDGRSTITSLRSKENKLPEKGAFDEIVIFEQGANVGGVWNYTSETDPDFPTGKDYSDPNSVRPSLEAPTEEELKNSSKEKPFCRKIHSIEVKEDRLWNKSAVYDELFTNIPNRLMKFSSGFDIDYVGTEKEFNRYHPFATHQQVLKYIQDFTSQNHLKKYIRFNSTVEKVYKKEGKWVVVVAQIDRENGVEEWYSETFDAVLLAVGRFNIPFVPEVENLEEFEKKHPGVVSHTKSFRSTDEYAAKKVLLVGSSISATDLLQYLLPKSKEIWLSSNSTDLKKNLTNNEHFDWMDDILADESIAIHRCSRIKRFTENGVEFTDGQKVENFDKILFATGYHMSYPFLNIPENKGKSYIKVSSGRDDQPNYAHTKIDDVYLYTFSVDDPTLGHIGIPQNPLFFLTAEVNAIALAGVWSGYKHLPPTAEQIEWCSERLRGKNRSFQLFNENSIRPYYSKLYELAPANRVDLQQILRSGEIAEAKKVLKKLFYAFASGELQ</sequence>
<dbReference type="GO" id="GO:0050661">
    <property type="term" value="F:NADP binding"/>
    <property type="evidence" value="ECO:0007669"/>
    <property type="project" value="InterPro"/>
</dbReference>
<accession>A0A1Q2YCK8</accession>
<dbReference type="Proteomes" id="UP000186136">
    <property type="component" value="Unassembled WGS sequence"/>
</dbReference>
<dbReference type="InterPro" id="IPR036188">
    <property type="entry name" value="FAD/NAD-bd_sf"/>
</dbReference>
<dbReference type="EMBL" id="BDGI01000028">
    <property type="protein sequence ID" value="GAV27274.1"/>
    <property type="molecule type" value="Genomic_DNA"/>
</dbReference>
<evidence type="ECO:0000313" key="8">
    <source>
        <dbReference type="Proteomes" id="UP000186136"/>
    </source>
</evidence>
<dbReference type="InterPro" id="IPR050346">
    <property type="entry name" value="FMO-like"/>
</dbReference>
<keyword evidence="3" id="KW-0274">FAD</keyword>
<proteinExistence type="inferred from homology"/>
<comment type="caution">
    <text evidence="7">The sequence shown here is derived from an EMBL/GenBank/DDBJ whole genome shotgun (WGS) entry which is preliminary data.</text>
</comment>
<dbReference type="PANTHER" id="PTHR23023">
    <property type="entry name" value="DIMETHYLANILINE MONOOXYGENASE"/>
    <property type="match status" value="1"/>
</dbReference>
<dbReference type="AlphaFoldDB" id="A0A1Q2YCK8"/>
<keyword evidence="4" id="KW-0521">NADP</keyword>
<evidence type="ECO:0008006" key="9">
    <source>
        <dbReference type="Google" id="ProtNLM"/>
    </source>
</evidence>
<gene>
    <name evidence="7" type="ORF">PMKS-000738</name>
</gene>
<keyword evidence="5" id="KW-0560">Oxidoreductase</keyword>
<dbReference type="OrthoDB" id="66881at2759"/>
<evidence type="ECO:0000256" key="1">
    <source>
        <dbReference type="ARBA" id="ARBA00009183"/>
    </source>
</evidence>